<dbReference type="HOGENOM" id="CLU_1569537_0_0_9"/>
<comment type="caution">
    <text evidence="1">The sequence shown here is derived from an EMBL/GenBank/DDBJ whole genome shotgun (WGS) entry which is preliminary data.</text>
</comment>
<proteinExistence type="predicted"/>
<name>U2M6F7_9FIRM</name>
<dbReference type="STRING" id="411473.RUMCAL_00401"/>
<organism evidence="1 2">
    <name type="scientific">Ruminococcus callidus ATCC 27760</name>
    <dbReference type="NCBI Taxonomy" id="411473"/>
    <lineage>
        <taxon>Bacteria</taxon>
        <taxon>Bacillati</taxon>
        <taxon>Bacillota</taxon>
        <taxon>Clostridia</taxon>
        <taxon>Eubacteriales</taxon>
        <taxon>Oscillospiraceae</taxon>
        <taxon>Ruminococcus</taxon>
    </lineage>
</organism>
<gene>
    <name evidence="1" type="ORF">RUMCAL_00401</name>
</gene>
<dbReference type="AlphaFoldDB" id="U2M6F7"/>
<sequence>MKSYNMIEQSTACLIQCNITALPVKLRKICKVFQVKIVKLSDITKRQDRINIIGGLIKIDGQMCILIDDSTSIENQRLLIACEIGRVFTGIQLSDEEAYRFGLNLLAPIPVLSAINVDDVYQLVKLCSIPLSAAKKQIVCIQNYKRNGVQHDDIRLYTQFQNYIFGKINK</sequence>
<evidence type="ECO:0000313" key="2">
    <source>
        <dbReference type="Proteomes" id="UP000016662"/>
    </source>
</evidence>
<accession>U2M6F7</accession>
<reference evidence="1 2" key="1">
    <citation type="submission" date="2013-07" db="EMBL/GenBank/DDBJ databases">
        <authorList>
            <person name="Weinstock G."/>
            <person name="Sodergren E."/>
            <person name="Wylie T."/>
            <person name="Fulton L."/>
            <person name="Fulton R."/>
            <person name="Fronick C."/>
            <person name="O'Laughlin M."/>
            <person name="Godfrey J."/>
            <person name="Miner T."/>
            <person name="Herter B."/>
            <person name="Appelbaum E."/>
            <person name="Cordes M."/>
            <person name="Lek S."/>
            <person name="Wollam A."/>
            <person name="Pepin K.H."/>
            <person name="Palsikar V.B."/>
            <person name="Mitreva M."/>
            <person name="Wilson R.K."/>
        </authorList>
    </citation>
    <scope>NUCLEOTIDE SEQUENCE [LARGE SCALE GENOMIC DNA]</scope>
    <source>
        <strain evidence="1 2">ATCC 27760</strain>
    </source>
</reference>
<dbReference type="OrthoDB" id="9816277at2"/>
<dbReference type="RefSeq" id="WP_021682006.1">
    <property type="nucleotide sequence ID" value="NZ_KI260389.1"/>
</dbReference>
<dbReference type="Proteomes" id="UP000016662">
    <property type="component" value="Unassembled WGS sequence"/>
</dbReference>
<protein>
    <submittedName>
        <fullName evidence="1">Uncharacterized protein</fullName>
    </submittedName>
</protein>
<keyword evidence="2" id="KW-1185">Reference proteome</keyword>
<dbReference type="EMBL" id="AWVF01000031">
    <property type="protein sequence ID" value="ERJ97329.1"/>
    <property type="molecule type" value="Genomic_DNA"/>
</dbReference>
<evidence type="ECO:0000313" key="1">
    <source>
        <dbReference type="EMBL" id="ERJ97329.1"/>
    </source>
</evidence>